<dbReference type="InterPro" id="IPR001647">
    <property type="entry name" value="HTH_TetR"/>
</dbReference>
<name>A0ABU8EP21_9GAMM</name>
<proteinExistence type="predicted"/>
<dbReference type="SUPFAM" id="SSF48498">
    <property type="entry name" value="Tetracyclin repressor-like, C-terminal domain"/>
    <property type="match status" value="1"/>
</dbReference>
<comment type="caution">
    <text evidence="6">The sequence shown here is derived from an EMBL/GenBank/DDBJ whole genome shotgun (WGS) entry which is preliminary data.</text>
</comment>
<keyword evidence="7" id="KW-1185">Reference proteome</keyword>
<accession>A0ABU8EP21</accession>
<dbReference type="InterPro" id="IPR036271">
    <property type="entry name" value="Tet_transcr_reg_TetR-rel_C_sf"/>
</dbReference>
<evidence type="ECO:0000256" key="1">
    <source>
        <dbReference type="ARBA" id="ARBA00023015"/>
    </source>
</evidence>
<dbReference type="InterPro" id="IPR011075">
    <property type="entry name" value="TetR_C"/>
</dbReference>
<dbReference type="PANTHER" id="PTHR47506">
    <property type="entry name" value="TRANSCRIPTIONAL REGULATORY PROTEIN"/>
    <property type="match status" value="1"/>
</dbReference>
<evidence type="ECO:0000256" key="2">
    <source>
        <dbReference type="ARBA" id="ARBA00023125"/>
    </source>
</evidence>
<protein>
    <submittedName>
        <fullName evidence="6">TetR/AcrR family transcriptional regulator</fullName>
    </submittedName>
</protein>
<evidence type="ECO:0000313" key="7">
    <source>
        <dbReference type="Proteomes" id="UP001382455"/>
    </source>
</evidence>
<reference evidence="6 7" key="1">
    <citation type="submission" date="2023-12" db="EMBL/GenBank/DDBJ databases">
        <title>Friends and Foes: Symbiotic and Algicidal bacterial influence on Karenia brevis blooms.</title>
        <authorList>
            <person name="Fei C."/>
            <person name="Mohamed A.R."/>
            <person name="Booker A."/>
            <person name="Arshad M."/>
            <person name="Klass S."/>
            <person name="Ahn S."/>
            <person name="Gilbert P.M."/>
            <person name="Heil C.A."/>
            <person name="Martinez J.M."/>
            <person name="Amin S.A."/>
        </authorList>
    </citation>
    <scope>NUCLEOTIDE SEQUENCE [LARGE SCALE GENOMIC DNA]</scope>
    <source>
        <strain evidence="6 7">CE15</strain>
    </source>
</reference>
<gene>
    <name evidence="6" type="ORF">WAE96_03205</name>
</gene>
<dbReference type="Proteomes" id="UP001382455">
    <property type="component" value="Unassembled WGS sequence"/>
</dbReference>
<keyword evidence="2 4" id="KW-0238">DNA-binding</keyword>
<dbReference type="PROSITE" id="PS50977">
    <property type="entry name" value="HTH_TETR_2"/>
    <property type="match status" value="1"/>
</dbReference>
<evidence type="ECO:0000256" key="4">
    <source>
        <dbReference type="PROSITE-ProRule" id="PRU00335"/>
    </source>
</evidence>
<dbReference type="SUPFAM" id="SSF46689">
    <property type="entry name" value="Homeodomain-like"/>
    <property type="match status" value="1"/>
</dbReference>
<organism evidence="6 7">
    <name type="scientific">Pseudoalteromonas spongiae</name>
    <dbReference type="NCBI Taxonomy" id="298657"/>
    <lineage>
        <taxon>Bacteria</taxon>
        <taxon>Pseudomonadati</taxon>
        <taxon>Pseudomonadota</taxon>
        <taxon>Gammaproteobacteria</taxon>
        <taxon>Alteromonadales</taxon>
        <taxon>Pseudoalteromonadaceae</taxon>
        <taxon>Pseudoalteromonas</taxon>
    </lineage>
</organism>
<dbReference type="Pfam" id="PF00440">
    <property type="entry name" value="TetR_N"/>
    <property type="match status" value="1"/>
</dbReference>
<dbReference type="Gene3D" id="1.10.10.60">
    <property type="entry name" value="Homeodomain-like"/>
    <property type="match status" value="1"/>
</dbReference>
<dbReference type="EMBL" id="JBAWKS010000001">
    <property type="protein sequence ID" value="MEI4548716.1"/>
    <property type="molecule type" value="Genomic_DNA"/>
</dbReference>
<feature type="DNA-binding region" description="H-T-H motif" evidence="4">
    <location>
        <begin position="28"/>
        <end position="47"/>
    </location>
</feature>
<evidence type="ECO:0000259" key="5">
    <source>
        <dbReference type="PROSITE" id="PS50977"/>
    </source>
</evidence>
<dbReference type="Gene3D" id="1.10.357.10">
    <property type="entry name" value="Tetracycline Repressor, domain 2"/>
    <property type="match status" value="1"/>
</dbReference>
<sequence>MSKGQETKQQILATALKIATQSSLDNLTIGGLAVATGMSKSGLFSHFKSKETLQLNVLTFANELFQSTVIQPINRELDPLGQLLSLCENWLDWYENQAKTCIFISAAVEFDDQPGAIHDQVKQDLAHWLGYLTHKVTQVISAGQFKQDVSAEQFVFELYALYLGSQSMSWLGVEDAEHSRFKTALNQLIERHRAEESV</sequence>
<dbReference type="PANTHER" id="PTHR47506:SF6">
    <property type="entry name" value="HTH-TYPE TRANSCRIPTIONAL REPRESSOR NEMR"/>
    <property type="match status" value="1"/>
</dbReference>
<dbReference type="InterPro" id="IPR009057">
    <property type="entry name" value="Homeodomain-like_sf"/>
</dbReference>
<keyword evidence="3" id="KW-0804">Transcription</keyword>
<dbReference type="Pfam" id="PF16925">
    <property type="entry name" value="TetR_C_13"/>
    <property type="match status" value="1"/>
</dbReference>
<feature type="domain" description="HTH tetR-type" evidence="5">
    <location>
        <begin position="5"/>
        <end position="65"/>
    </location>
</feature>
<evidence type="ECO:0000313" key="6">
    <source>
        <dbReference type="EMBL" id="MEI4548716.1"/>
    </source>
</evidence>
<keyword evidence="1" id="KW-0805">Transcription regulation</keyword>
<dbReference type="RefSeq" id="WP_336434578.1">
    <property type="nucleotide sequence ID" value="NZ_JBAWKS010000001.1"/>
</dbReference>
<evidence type="ECO:0000256" key="3">
    <source>
        <dbReference type="ARBA" id="ARBA00023163"/>
    </source>
</evidence>